<dbReference type="EMBL" id="LK391708">
    <property type="protein sequence ID" value="CDR95674.1"/>
    <property type="molecule type" value="Genomic_DNA"/>
</dbReference>
<dbReference type="OMA" id="EWRLKTN"/>
<dbReference type="KEGG" id="bbig:BBBOND_0208280"/>
<dbReference type="OrthoDB" id="360653at2759"/>
<dbReference type="SUPFAM" id="SSF48371">
    <property type="entry name" value="ARM repeat"/>
    <property type="match status" value="3"/>
</dbReference>
<name>A0A061D9T2_BABBI</name>
<dbReference type="PANTHER" id="PTHR17695">
    <property type="entry name" value="SMALL SUBUNIT PROCESSOME COMPONENT 20 HOMOLOG"/>
    <property type="match status" value="1"/>
</dbReference>
<dbReference type="GO" id="GO:0032040">
    <property type="term" value="C:small-subunit processome"/>
    <property type="evidence" value="ECO:0007669"/>
    <property type="project" value="TreeGrafter"/>
</dbReference>
<dbReference type="STRING" id="5866.A0A061D9T2"/>
<organism evidence="3 4">
    <name type="scientific">Babesia bigemina</name>
    <dbReference type="NCBI Taxonomy" id="5866"/>
    <lineage>
        <taxon>Eukaryota</taxon>
        <taxon>Sar</taxon>
        <taxon>Alveolata</taxon>
        <taxon>Apicomplexa</taxon>
        <taxon>Aconoidasida</taxon>
        <taxon>Piroplasmida</taxon>
        <taxon>Babesiidae</taxon>
        <taxon>Babesia</taxon>
    </lineage>
</organism>
<dbReference type="Proteomes" id="UP000033188">
    <property type="component" value="Chromosome 2"/>
</dbReference>
<gene>
    <name evidence="3" type="ORF">BBBOND_0208280</name>
</gene>
<protein>
    <recommendedName>
        <fullName evidence="2">U3 small nucleolar RNA-associated protein 20 domain-containing protein</fullName>
    </recommendedName>
</protein>
<dbReference type="VEuPathDB" id="PiroplasmaDB:BBBOND_0208280"/>
<proteinExistence type="predicted"/>
<dbReference type="RefSeq" id="XP_012767860.1">
    <property type="nucleotide sequence ID" value="XM_012912406.1"/>
</dbReference>
<feature type="compositionally biased region" description="Basic residues" evidence="1">
    <location>
        <begin position="2620"/>
        <end position="2629"/>
    </location>
</feature>
<sequence length="2629" mass="295126">MTNRGKFKFESASKRSRSLVATDFSDIRTVVRNDGPLEKRRFFLHHLRNTLRSKDLLTHKQTLKDILNKSGVWSDGPPSSTLPFPEWSAYVVESLLRCAQSANSIELTTLCRLLAIFFKDYGDQDCLKVPFVGLLEVLEANKDSNAEAIFSFISTHFRSNSRCVSQDLGDLLTDFQPWLGHSYQLIRRLSMESLSLLLRRVPDTKLRDVLCRLLCMYVSCLQVPSCFRDGSEHLFFGIIKNVNGTFTTKLHPLLKFVISSLISDTFEPLCDGDVVDARRSISSSMRRAILLMSRHCRGAKLSFDWLDNLYDEIVCKYNDAALSPSAASAYSIGAELCVELLTVFRDDRRIKIKDIALVRSGACFDSFLSDYVVPLLSFAKEMGTPGAVLFEELSQLLARVVRTPGESANVLHDRFGEIIDYVFYFMSKGGNINPLMVLFEWRLKCDNLEQIAHFLLLISQLFDCREVFHPILVNPAVIARIWECIEASMENIARLRQERAANTDPVLVSDWAARLEMAMSVIFGCVKGLRSILALRCRMTSLPLEVNCNLLESILRECTVSLKAGESPDLVSDVFLQCCLLLEEPKCTVWVELLVGVANENPVLLSNPRILDEFCNRFTASMEATVVGVLALFPNERVDFRQSALRLFALYMSSKNANTVALDTLLEMERLESSMENERRKSLLMAKSVDELELRDEWSSENEMLVEMVFKVLLSQYYVKFAPNWEASSESHDKLLVRLKSAFSAKRRSTLDGLLKKLWTTCFEVVNACECEATEAKTTLPEFVVPFVVKGPFESTDPVTRQREVLSVMTSIISHTSNKESYIRSLCSYTVSHMLDDSKEIYRKNSLATVSSLLQKYKVKDGAAELVGLCLRDGIRSSDNAVREYCLSIVATSYPGLNTKRLQEVSCGNVGKSLDFEHSSPASYVADSNMQTLAVGIEIRLICPRIPQTSKQMHGNYTFDYLSRFDARYLNLLIAELLPGPLKSLFLTESDMAEPFYAWMVDLMCFNAELRNQLPLQKAIRTLSVLFMRLKKNLTAQSVNVFECCARILASCAGVRPADGIPEPLDIVGSKVDALIGITIELMIDLIDTFDELIPRFVSILSQHRGFIDVLLGRHKEVLSLVVCLTNHVEHLALICSSLIGPVLFRIFRLPPTSQLLELMDNLYCKYAPSLVSSSSPGDTVLDLLIAEAGAVLVCIKDYKPMGTHIMKAILLLPVNDDQRRACLSILLSNLPNVRKYTAHKTAKEASMNDQIQDLRRLLDCLKLCVSLLSGDDEPTINAIWDFANDCLFHINDLYCRRLCCEVLSSLPVEDISLESVCAHLHSMNYSNNNSIDAKIDFDSNCDHLTSLAMEFEEQTPSPKVVLSALSHALFVLLIGHKEPGLRRSVLTFTSCVIGIIHRSMRNGNAADPVDELPNQANCDYIDTSSLPYSALLLKAIFPFVRRCLGGAHLRESLFYVSIEVLEQFGGRFCEDVGARGLLTDSLHSDLCNVEVVECLSKLRNVHKYTRNEGLKQLSDLLSRDVVFSPDTTYRFLVPMCIQFLTQSQSPGYGLFCENARKCLISCGGKLSGSTLLKFLRQLIEVYDRHQVTPTLHVFSGVLQALPVTGDGSESGFLCGQDSDNDDSQWMVHKFRGMLARSQPDGDDIPCVEAYEALGSLLCHHSKRDRDREVIKYCRIICKSLCSRGRDPRRYGRQALKKFLHCMGFCYFPTVLKELSSNLTRGFQLYVLIFTTHSLLSSFAISDSSLKIRSGDDLDLIFRMITTEMLVKHEKQDTASKIDEERQSKSSSLLELLSEFGDIGVCLDICRYLWSLLKGSCNMPPDSSFEYSNTFLRNVDNLMSCCVRGFTANKHVDLYCLASVLFYGFLPSVKGVPALIKKELPSHISSEYTRVICNVGNYFKSFSDTEAPPVTSSKQPESTAISNTKKEEYYTLYPGASTGRSLAKAKKMGFDDHILSPLFVNAALRLYGRVLSTPENVFFSSENTKGDCQLEPIVSPDCVTSASNIAGTTTAFVILICFLCDDVTLQRSSVSCLFHLCSDSGRFMDMCGSVLADSLVKRLGTLHFVGSEDMVKDYLRLVGNFLQSRSHNILFNAWKKSGRSNELVAGLLLQIEANLDRPGLQSALLKLFNRLVVMEVSISRAQKTLYEVFQEVFIRMLKGALTPSAMRLSSRAVAQFLTIVPMEESNRSKRFGLLLKHVTSSISLVRLTVLQCLHQLLKNLTKKGSWKRYSELVGVGVAMQLLSESDLQCKRVMANIISLIWRESPVDQKRGLLECLAYFLGNSSGCKDAAYAYFLFHCLSNETSISWIRKSRVLDLSSGFLGLLEDLSCVKPSGPEWQAPYYWLRILCHILSSCQNFDFLFAVKCNPPADDPTSIVMNKVWVYTIKFGVRSSHPWIRAASLRVLTLVLNNRAAYDSIQGDPECNIYGIARPCLKLLSIETGMVERHEKVATALESCLQGIVHQTLSRASKTDSSIARVVSKVCYNLRLCLGKSRHCCRRIDILMSLLREYTSSTRAFESFLRATLLRVMIALTRATKCDVYISRSEGEESVSDEGTAVKRRSMASGIAREILSTIESHFRSVNDSGEYLKLLSFAQDFVSRRRILRMSKTSSSHAGGGRRVSKKRKRHQ</sequence>
<dbReference type="GeneID" id="24564215"/>
<dbReference type="InterPro" id="IPR016024">
    <property type="entry name" value="ARM-type_fold"/>
</dbReference>
<accession>A0A061D9T2</accession>
<dbReference type="GO" id="GO:0030686">
    <property type="term" value="C:90S preribosome"/>
    <property type="evidence" value="ECO:0007669"/>
    <property type="project" value="TreeGrafter"/>
</dbReference>
<keyword evidence="4" id="KW-1185">Reference proteome</keyword>
<dbReference type="InterPro" id="IPR052575">
    <property type="entry name" value="SSU_processome_comp_20"/>
</dbReference>
<evidence type="ECO:0000313" key="3">
    <source>
        <dbReference type="EMBL" id="CDR95674.1"/>
    </source>
</evidence>
<evidence type="ECO:0000256" key="1">
    <source>
        <dbReference type="SAM" id="MobiDB-lite"/>
    </source>
</evidence>
<reference evidence="4" key="1">
    <citation type="submission" date="2014-06" db="EMBL/GenBank/DDBJ databases">
        <authorList>
            <person name="Aslett M."/>
            <person name="De Silva N."/>
        </authorList>
    </citation>
    <scope>NUCLEOTIDE SEQUENCE [LARGE SCALE GENOMIC DNA]</scope>
    <source>
        <strain evidence="4">Bond</strain>
    </source>
</reference>
<dbReference type="PANTHER" id="PTHR17695:SF11">
    <property type="entry name" value="SMALL SUBUNIT PROCESSOME COMPONENT 20 HOMOLOG"/>
    <property type="match status" value="1"/>
</dbReference>
<dbReference type="InterPro" id="IPR046523">
    <property type="entry name" value="UTP20_dom"/>
</dbReference>
<dbReference type="Pfam" id="PF20416">
    <property type="entry name" value="UTP20"/>
    <property type="match status" value="1"/>
</dbReference>
<feature type="domain" description="U3 small nucleolar RNA-associated protein 20" evidence="2">
    <location>
        <begin position="1653"/>
        <end position="1853"/>
    </location>
</feature>
<evidence type="ECO:0000259" key="2">
    <source>
        <dbReference type="Pfam" id="PF20416"/>
    </source>
</evidence>
<evidence type="ECO:0000313" key="4">
    <source>
        <dbReference type="Proteomes" id="UP000033188"/>
    </source>
</evidence>
<feature type="region of interest" description="Disordered" evidence="1">
    <location>
        <begin position="2608"/>
        <end position="2629"/>
    </location>
</feature>